<dbReference type="AlphaFoldDB" id="A0A7K6XAS3"/>
<evidence type="ECO:0000256" key="1">
    <source>
        <dbReference type="ARBA" id="ARBA00001933"/>
    </source>
</evidence>
<dbReference type="GO" id="GO:0044272">
    <property type="term" value="P:sulfur compound biosynthetic process"/>
    <property type="evidence" value="ECO:0007669"/>
    <property type="project" value="UniProtKB-ARBA"/>
</dbReference>
<proteinExistence type="inferred from homology"/>
<dbReference type="GO" id="GO:0009069">
    <property type="term" value="P:serine family amino acid metabolic process"/>
    <property type="evidence" value="ECO:0007669"/>
    <property type="project" value="UniProtKB-ARBA"/>
</dbReference>
<name>A0A7K6XAS3_9PASE</name>
<evidence type="ECO:0000313" key="6">
    <source>
        <dbReference type="Proteomes" id="UP000587587"/>
    </source>
</evidence>
<feature type="non-terminal residue" evidence="5">
    <location>
        <position position="1"/>
    </location>
</feature>
<dbReference type="InterPro" id="IPR001926">
    <property type="entry name" value="TrpB-like_PALP"/>
</dbReference>
<reference evidence="5 6" key="1">
    <citation type="submission" date="2019-09" db="EMBL/GenBank/DDBJ databases">
        <title>Bird 10,000 Genomes (B10K) Project - Family phase.</title>
        <authorList>
            <person name="Zhang G."/>
        </authorList>
    </citation>
    <scope>NUCLEOTIDE SEQUENCE [LARGE SCALE GENOMIC DNA]</scope>
    <source>
        <strain evidence="5">B10K-UC-030-53</strain>
    </source>
</reference>
<dbReference type="PANTHER" id="PTHR10314">
    <property type="entry name" value="CYSTATHIONINE BETA-SYNTHASE"/>
    <property type="match status" value="1"/>
</dbReference>
<feature type="domain" description="Tryptophan synthase beta chain-like PALP" evidence="4">
    <location>
        <begin position="1"/>
        <end position="72"/>
    </location>
</feature>
<comment type="cofactor">
    <cofactor evidence="1">
        <name>pyridoxal 5'-phosphate</name>
        <dbReference type="ChEBI" id="CHEBI:597326"/>
    </cofactor>
</comment>
<protein>
    <submittedName>
        <fullName evidence="5">CBS synthase</fullName>
    </submittedName>
</protein>
<dbReference type="Proteomes" id="UP000587587">
    <property type="component" value="Unassembled WGS sequence"/>
</dbReference>
<comment type="caution">
    <text evidence="5">The sequence shown here is derived from an EMBL/GenBank/DDBJ whole genome shotgun (WGS) entry which is preliminary data.</text>
</comment>
<dbReference type="InterPro" id="IPR050214">
    <property type="entry name" value="Cys_Synth/Cystath_Beta-Synth"/>
</dbReference>
<evidence type="ECO:0000259" key="4">
    <source>
        <dbReference type="Pfam" id="PF00291"/>
    </source>
</evidence>
<sequence length="73" mass="7902">EYFNAGGSVKDRISLRMVEDAERAGVIKPGDTLIEPTSGNTGIGLALVAALKGYRCIIVMPEKMSMEKVRALY</sequence>
<dbReference type="SUPFAM" id="SSF53686">
    <property type="entry name" value="Tryptophan synthase beta subunit-like PLP-dependent enzymes"/>
    <property type="match status" value="1"/>
</dbReference>
<feature type="non-terminal residue" evidence="5">
    <location>
        <position position="73"/>
    </location>
</feature>
<evidence type="ECO:0000256" key="3">
    <source>
        <dbReference type="ARBA" id="ARBA00022898"/>
    </source>
</evidence>
<keyword evidence="6" id="KW-1185">Reference proteome</keyword>
<dbReference type="EMBL" id="VZSE01003637">
    <property type="protein sequence ID" value="NWX56376.1"/>
    <property type="molecule type" value="Genomic_DNA"/>
</dbReference>
<dbReference type="Pfam" id="PF00291">
    <property type="entry name" value="PALP"/>
    <property type="match status" value="1"/>
</dbReference>
<evidence type="ECO:0000256" key="2">
    <source>
        <dbReference type="ARBA" id="ARBA00007103"/>
    </source>
</evidence>
<keyword evidence="3" id="KW-0663">Pyridoxal phosphate</keyword>
<dbReference type="GO" id="GO:0006534">
    <property type="term" value="P:cysteine metabolic process"/>
    <property type="evidence" value="ECO:0007669"/>
    <property type="project" value="UniProtKB-ARBA"/>
</dbReference>
<comment type="similarity">
    <text evidence="2">Belongs to the cysteine synthase/cystathionine beta-synthase family.</text>
</comment>
<accession>A0A7K6XAS3</accession>
<dbReference type="FunFam" id="3.40.50.1100:FF:000003">
    <property type="entry name" value="Cystathionine beta-synthase"/>
    <property type="match status" value="1"/>
</dbReference>
<organism evidence="5 6">
    <name type="scientific">Promerops cafer</name>
    <name type="common">Cape sugarbird</name>
    <dbReference type="NCBI Taxonomy" id="254652"/>
    <lineage>
        <taxon>Eukaryota</taxon>
        <taxon>Metazoa</taxon>
        <taxon>Chordata</taxon>
        <taxon>Craniata</taxon>
        <taxon>Vertebrata</taxon>
        <taxon>Euteleostomi</taxon>
        <taxon>Archelosauria</taxon>
        <taxon>Archosauria</taxon>
        <taxon>Dinosauria</taxon>
        <taxon>Saurischia</taxon>
        <taxon>Theropoda</taxon>
        <taxon>Coelurosauria</taxon>
        <taxon>Aves</taxon>
        <taxon>Neognathae</taxon>
        <taxon>Neoaves</taxon>
        <taxon>Telluraves</taxon>
        <taxon>Australaves</taxon>
        <taxon>Passeriformes</taxon>
        <taxon>Passeroidea</taxon>
        <taxon>Nectariniidae</taxon>
        <taxon>Promerops</taxon>
    </lineage>
</organism>
<evidence type="ECO:0000313" key="5">
    <source>
        <dbReference type="EMBL" id="NWX56376.1"/>
    </source>
</evidence>
<gene>
    <name evidence="5" type="primary">Cbs_4</name>
    <name evidence="5" type="ORF">PROCAF_R15189</name>
</gene>
<dbReference type="Gene3D" id="3.40.50.1100">
    <property type="match status" value="1"/>
</dbReference>
<dbReference type="InterPro" id="IPR036052">
    <property type="entry name" value="TrpB-like_PALP_sf"/>
</dbReference>